<dbReference type="PANTHER" id="PTHR43162:SF1">
    <property type="entry name" value="PRESTALK A DIFFERENTIATION PROTEIN A"/>
    <property type="match status" value="1"/>
</dbReference>
<keyword evidence="3" id="KW-1185">Reference proteome</keyword>
<protein>
    <submittedName>
        <fullName evidence="2">Uncharacterized conserved protein YbjT, contains NAD(P)-binding and DUF2867 domains</fullName>
    </submittedName>
</protein>
<accession>A0A1H8YKD6</accession>
<dbReference type="SUPFAM" id="SSF51735">
    <property type="entry name" value="NAD(P)-binding Rossmann-fold domains"/>
    <property type="match status" value="1"/>
</dbReference>
<dbReference type="Gene3D" id="3.90.25.10">
    <property type="entry name" value="UDP-galactose 4-epimerase, domain 1"/>
    <property type="match status" value="1"/>
</dbReference>
<dbReference type="Proteomes" id="UP000198582">
    <property type="component" value="Unassembled WGS sequence"/>
</dbReference>
<dbReference type="Pfam" id="PF13460">
    <property type="entry name" value="NAD_binding_10"/>
    <property type="match status" value="1"/>
</dbReference>
<gene>
    <name evidence="2" type="ORF">SAMN04489732_12180</name>
</gene>
<dbReference type="InterPro" id="IPR016040">
    <property type="entry name" value="NAD(P)-bd_dom"/>
</dbReference>
<dbReference type="PANTHER" id="PTHR43162">
    <property type="match status" value="1"/>
</dbReference>
<evidence type="ECO:0000259" key="1">
    <source>
        <dbReference type="Pfam" id="PF13460"/>
    </source>
</evidence>
<sequence>MLLVTGATGDIGGHLVHALADAGAGVRALTRDPARAAGLPPRAERVVGDLGEPSTLPAVFAGIERFFLLTPGMGTANVANALAAAREAGVRHVVHLSSDNVLLADPMPLMAGWHHEREELVRASGIPWTILRPAGFMSNALQWRDSVCEGYVLDPSGPGRYAPIDTADIAAVAAVVLTSDGHEGKEYVLTGGELMTCADQVKILGDVLGREIEVRQAGSPEEVVRARFASGAPKMLAEALVEGYTRLRADVIGSRSDTAERLLGRPTATFRDWCERHADAF</sequence>
<proteinExistence type="predicted"/>
<dbReference type="OrthoDB" id="3207931at2"/>
<organism evidence="2 3">
    <name type="scientific">Amycolatopsis saalfeldensis</name>
    <dbReference type="NCBI Taxonomy" id="394193"/>
    <lineage>
        <taxon>Bacteria</taxon>
        <taxon>Bacillati</taxon>
        <taxon>Actinomycetota</taxon>
        <taxon>Actinomycetes</taxon>
        <taxon>Pseudonocardiales</taxon>
        <taxon>Pseudonocardiaceae</taxon>
        <taxon>Amycolatopsis</taxon>
    </lineage>
</organism>
<feature type="domain" description="NAD(P)-binding" evidence="1">
    <location>
        <begin position="6"/>
        <end position="179"/>
    </location>
</feature>
<evidence type="ECO:0000313" key="3">
    <source>
        <dbReference type="Proteomes" id="UP000198582"/>
    </source>
</evidence>
<dbReference type="InterPro" id="IPR036291">
    <property type="entry name" value="NAD(P)-bd_dom_sf"/>
</dbReference>
<reference evidence="2 3" key="1">
    <citation type="submission" date="2016-10" db="EMBL/GenBank/DDBJ databases">
        <authorList>
            <person name="de Groot N.N."/>
        </authorList>
    </citation>
    <scope>NUCLEOTIDE SEQUENCE [LARGE SCALE GENOMIC DNA]</scope>
    <source>
        <strain evidence="2 3">DSM 44993</strain>
    </source>
</reference>
<dbReference type="STRING" id="394193.SAMN04489732_12180"/>
<name>A0A1H8YKD6_9PSEU</name>
<dbReference type="AlphaFoldDB" id="A0A1H8YKD6"/>
<dbReference type="InterPro" id="IPR051604">
    <property type="entry name" value="Ergot_Alk_Oxidoreductase"/>
</dbReference>
<dbReference type="RefSeq" id="WP_091626141.1">
    <property type="nucleotide sequence ID" value="NZ_FOEF01000021.1"/>
</dbReference>
<dbReference type="Gene3D" id="3.40.50.720">
    <property type="entry name" value="NAD(P)-binding Rossmann-like Domain"/>
    <property type="match status" value="1"/>
</dbReference>
<evidence type="ECO:0000313" key="2">
    <source>
        <dbReference type="EMBL" id="SEP52609.1"/>
    </source>
</evidence>
<dbReference type="EMBL" id="FOEF01000021">
    <property type="protein sequence ID" value="SEP52609.1"/>
    <property type="molecule type" value="Genomic_DNA"/>
</dbReference>